<dbReference type="GO" id="GO:0044341">
    <property type="term" value="P:sodium-dependent phosphate transport"/>
    <property type="evidence" value="ECO:0007669"/>
    <property type="project" value="InterPro"/>
</dbReference>
<comment type="subcellular location">
    <subcellularLocation>
        <location evidence="1">Cell membrane</location>
        <topology evidence="1">Multi-pass membrane protein</topology>
    </subcellularLocation>
</comment>
<dbReference type="EMBL" id="RBIJ01000001">
    <property type="protein sequence ID" value="RKQ89003.1"/>
    <property type="molecule type" value="Genomic_DNA"/>
</dbReference>
<keyword evidence="8" id="KW-1185">Reference proteome</keyword>
<evidence type="ECO:0000313" key="8">
    <source>
        <dbReference type="Proteomes" id="UP000267019"/>
    </source>
</evidence>
<evidence type="ECO:0000256" key="5">
    <source>
        <dbReference type="ARBA" id="ARBA00023136"/>
    </source>
</evidence>
<keyword evidence="3 6" id="KW-0812">Transmembrane</keyword>
<keyword evidence="5 6" id="KW-0472">Membrane</keyword>
<dbReference type="Proteomes" id="UP000267019">
    <property type="component" value="Unassembled WGS sequence"/>
</dbReference>
<dbReference type="PANTHER" id="PTHR10010">
    <property type="entry name" value="SOLUTE CARRIER FAMILY 34 SODIUM PHOSPHATE , MEMBER 2-RELATED"/>
    <property type="match status" value="1"/>
</dbReference>
<proteinExistence type="predicted"/>
<feature type="transmembrane region" description="Helical" evidence="6">
    <location>
        <begin position="81"/>
        <end position="102"/>
    </location>
</feature>
<dbReference type="PANTHER" id="PTHR10010:SF46">
    <property type="entry name" value="SODIUM-DEPENDENT PHOSPHATE TRANSPORT PROTEIN 2B"/>
    <property type="match status" value="1"/>
</dbReference>
<dbReference type="RefSeq" id="WP_170143537.1">
    <property type="nucleotide sequence ID" value="NZ_RBIJ01000001.1"/>
</dbReference>
<gene>
    <name evidence="7" type="ORF">C7438_0658</name>
</gene>
<dbReference type="GO" id="GO:0005436">
    <property type="term" value="F:sodium:phosphate symporter activity"/>
    <property type="evidence" value="ECO:0007669"/>
    <property type="project" value="InterPro"/>
</dbReference>
<feature type="transmembrane region" description="Helical" evidence="6">
    <location>
        <begin position="45"/>
        <end position="69"/>
    </location>
</feature>
<keyword evidence="4 6" id="KW-1133">Transmembrane helix</keyword>
<evidence type="ECO:0000256" key="1">
    <source>
        <dbReference type="ARBA" id="ARBA00004651"/>
    </source>
</evidence>
<name>A0A660LAK7_9BACL</name>
<sequence>MADLFWGILLFLAALFALRRGLRGIWGENDAGVELLGRLPQGRTFGFLVGVLGSALVHSSSAFLIAAVAAAETGGLAGETLVALVLGANVGTTATLFALSLPRLPGPQAMYLAGATLAAAGWWLARTTRRGSGTTLAWSGVAVFAFGLLLEALELLARGAEGAGTSPLVRRLLYAAAGGPWSATAVGVLLAAVLQSSTAATALTAAFVEEGLLPFEAAVGIALGTNVGTVADTLVAGALAGRAGRRVAYAHLFVNVLGVLFAVPLVPLVARWLAPEGGSALGKLAFVQGAFNFASAAAFLPFAASIARIVARLP</sequence>
<dbReference type="AlphaFoldDB" id="A0A660LAK7"/>
<dbReference type="GO" id="GO:0005886">
    <property type="term" value="C:plasma membrane"/>
    <property type="evidence" value="ECO:0007669"/>
    <property type="project" value="UniProtKB-SubCell"/>
</dbReference>
<evidence type="ECO:0000313" key="7">
    <source>
        <dbReference type="EMBL" id="RKQ89003.1"/>
    </source>
</evidence>
<protein>
    <submittedName>
        <fullName evidence="7">Phosphate:Na+ symporter</fullName>
    </submittedName>
</protein>
<comment type="caution">
    <text evidence="7">The sequence shown here is derived from an EMBL/GenBank/DDBJ whole genome shotgun (WGS) entry which is preliminary data.</text>
</comment>
<evidence type="ECO:0000256" key="4">
    <source>
        <dbReference type="ARBA" id="ARBA00022989"/>
    </source>
</evidence>
<feature type="transmembrane region" description="Helical" evidence="6">
    <location>
        <begin position="108"/>
        <end position="125"/>
    </location>
</feature>
<dbReference type="InterPro" id="IPR003841">
    <property type="entry name" value="Na/Pi_transpt"/>
</dbReference>
<feature type="transmembrane region" description="Helical" evidence="6">
    <location>
        <begin position="252"/>
        <end position="270"/>
    </location>
</feature>
<reference evidence="7 8" key="1">
    <citation type="submission" date="2018-10" db="EMBL/GenBank/DDBJ databases">
        <title>Genomic Encyclopedia of Type Strains, Phase IV (KMG-IV): sequencing the most valuable type-strain genomes for metagenomic binning, comparative biology and taxonomic classification.</title>
        <authorList>
            <person name="Goeker M."/>
        </authorList>
    </citation>
    <scope>NUCLEOTIDE SEQUENCE [LARGE SCALE GENOMIC DNA]</scope>
    <source>
        <strain evidence="7 8">DSM 22653</strain>
    </source>
</reference>
<dbReference type="NCBIfam" id="NF037997">
    <property type="entry name" value="Na_Pi_symport"/>
    <property type="match status" value="1"/>
</dbReference>
<keyword evidence="2" id="KW-1003">Cell membrane</keyword>
<feature type="transmembrane region" description="Helical" evidence="6">
    <location>
        <begin position="137"/>
        <end position="160"/>
    </location>
</feature>
<feature type="transmembrane region" description="Helical" evidence="6">
    <location>
        <begin position="172"/>
        <end position="194"/>
    </location>
</feature>
<organism evidence="7 8">
    <name type="scientific">Brockia lithotrophica</name>
    <dbReference type="NCBI Taxonomy" id="933949"/>
    <lineage>
        <taxon>Bacteria</taxon>
        <taxon>Bacillati</taxon>
        <taxon>Bacillota</taxon>
        <taxon>Bacilli</taxon>
        <taxon>Bacillales</taxon>
        <taxon>Bacillales Family X. Incertae Sedis</taxon>
        <taxon>Brockia</taxon>
    </lineage>
</organism>
<accession>A0A660LAK7</accession>
<dbReference type="Pfam" id="PF02690">
    <property type="entry name" value="Na_Pi_cotrans"/>
    <property type="match status" value="1"/>
</dbReference>
<evidence type="ECO:0000256" key="2">
    <source>
        <dbReference type="ARBA" id="ARBA00022475"/>
    </source>
</evidence>
<feature type="transmembrane region" description="Helical" evidence="6">
    <location>
        <begin position="290"/>
        <end position="311"/>
    </location>
</feature>
<evidence type="ECO:0000256" key="6">
    <source>
        <dbReference type="SAM" id="Phobius"/>
    </source>
</evidence>
<evidence type="ECO:0000256" key="3">
    <source>
        <dbReference type="ARBA" id="ARBA00022692"/>
    </source>
</evidence>